<dbReference type="Pfam" id="PF06414">
    <property type="entry name" value="Zeta_toxin"/>
    <property type="match status" value="1"/>
</dbReference>
<dbReference type="Gene3D" id="3.40.50.300">
    <property type="entry name" value="P-loop containing nucleotide triphosphate hydrolases"/>
    <property type="match status" value="1"/>
</dbReference>
<keyword evidence="2" id="KW-0067">ATP-binding</keyword>
<dbReference type="AlphaFoldDB" id="A0A6L3YN59"/>
<name>A0A6L3YN59_9HYPH</name>
<sequence length="586" mass="65316">MADEAANGRLSEAQNERIFHTEILPDYLRDGIRAADHPTLIVLGGQPGSGKTALLITSQIELEQTANVIRIVGDDLRSYHPGFVAHQSADPVAASRFTQGDAGIWTEKLLAAATERGVHIVFETTMRRPDNVERIMMAGRSAGYRVEARALAVNPRVSWQGCHYRFEELHHAGAAARIPPRAVHDAAVTGLAESLERVERRKLADRIVIQSADGGAVYDNQLVNGRWRSATTAPQVLDETRNRPMSREEVDRFGHVWARVIERMENRHAPSTLIDEVKSQSRDDLAWFQLERRRSEGDDAVENAHEVKQRIGIEPSLTMAEGCERFSASHDRDRQREKTDRQLLPGEVLIPGRELPDLSETEIGVKLRESPRLAQKSAEIDRLSQLVYGNTAAVSATVEGIDGSMAGCVAGEDIRSGKLGPLAGKGRGFLRAESPERQTAKAHLPQLAAAFEDYGRTVDFERHHIESSHREEQLRHRQEIRSPSEELTAILKAPTQEKIARLSSAPLLRRELDSISTSINRRLTPSDRRLMGHADYARLGQNLTVTNGRAAMLVQVDRQTKIALDQLRSRQMNVEISRGPPPTLRR</sequence>
<dbReference type="Pfam" id="PF17841">
    <property type="entry name" value="Bep_C_terminal"/>
    <property type="match status" value="1"/>
</dbReference>
<keyword evidence="1" id="KW-0547">Nucleotide-binding</keyword>
<dbReference type="InterPro" id="IPR027417">
    <property type="entry name" value="P-loop_NTPase"/>
</dbReference>
<dbReference type="InterPro" id="IPR041533">
    <property type="entry name" value="Bep_BID"/>
</dbReference>
<comment type="caution">
    <text evidence="5">The sequence shown here is derived from an EMBL/GenBank/DDBJ whole genome shotgun (WGS) entry which is preliminary data.</text>
</comment>
<evidence type="ECO:0000259" key="4">
    <source>
        <dbReference type="Pfam" id="PF17841"/>
    </source>
</evidence>
<evidence type="ECO:0000256" key="1">
    <source>
        <dbReference type="ARBA" id="ARBA00022741"/>
    </source>
</evidence>
<gene>
    <name evidence="5" type="ORF">F9L08_13775</name>
</gene>
<dbReference type="GO" id="GO:0016301">
    <property type="term" value="F:kinase activity"/>
    <property type="evidence" value="ECO:0007669"/>
    <property type="project" value="InterPro"/>
</dbReference>
<protein>
    <submittedName>
        <fullName evidence="5">Zeta toxin</fullName>
    </submittedName>
</protein>
<evidence type="ECO:0000313" key="6">
    <source>
        <dbReference type="Proteomes" id="UP000481643"/>
    </source>
</evidence>
<dbReference type="InterPro" id="IPR010488">
    <property type="entry name" value="Zeta_toxin_domain"/>
</dbReference>
<reference evidence="5 6" key="1">
    <citation type="submission" date="2019-09" db="EMBL/GenBank/DDBJ databases">
        <title>Taxonomic organization of the family Brucellaceae based on a phylogenomic approach.</title>
        <authorList>
            <person name="Leclercq S."/>
            <person name="Cloeckaert A."/>
            <person name="Zygmunt M.S."/>
        </authorList>
    </citation>
    <scope>NUCLEOTIDE SEQUENCE [LARGE SCALE GENOMIC DNA]</scope>
    <source>
        <strain evidence="5 6">WS1830</strain>
    </source>
</reference>
<evidence type="ECO:0000313" key="5">
    <source>
        <dbReference type="EMBL" id="KAB2684360.1"/>
    </source>
</evidence>
<feature type="domain" description="Zeta toxin" evidence="3">
    <location>
        <begin position="34"/>
        <end position="221"/>
    </location>
</feature>
<organism evidence="5 6">
    <name type="scientific">Brucella tritici</name>
    <dbReference type="NCBI Taxonomy" id="94626"/>
    <lineage>
        <taxon>Bacteria</taxon>
        <taxon>Pseudomonadati</taxon>
        <taxon>Pseudomonadota</taxon>
        <taxon>Alphaproteobacteria</taxon>
        <taxon>Hyphomicrobiales</taxon>
        <taxon>Brucellaceae</taxon>
        <taxon>Brucella/Ochrobactrum group</taxon>
        <taxon>Brucella</taxon>
    </lineage>
</organism>
<proteinExistence type="predicted"/>
<dbReference type="Proteomes" id="UP000481643">
    <property type="component" value="Unassembled WGS sequence"/>
</dbReference>
<dbReference type="RefSeq" id="WP_151652014.1">
    <property type="nucleotide sequence ID" value="NZ_WBVX01000013.1"/>
</dbReference>
<evidence type="ECO:0000256" key="2">
    <source>
        <dbReference type="ARBA" id="ARBA00022840"/>
    </source>
</evidence>
<feature type="domain" description="Bartonella effector protein BID" evidence="4">
    <location>
        <begin position="366"/>
        <end position="456"/>
    </location>
</feature>
<evidence type="ECO:0000259" key="3">
    <source>
        <dbReference type="Pfam" id="PF06414"/>
    </source>
</evidence>
<dbReference type="SUPFAM" id="SSF52540">
    <property type="entry name" value="P-loop containing nucleoside triphosphate hydrolases"/>
    <property type="match status" value="1"/>
</dbReference>
<dbReference type="EMBL" id="WBVX01000013">
    <property type="protein sequence ID" value="KAB2684360.1"/>
    <property type="molecule type" value="Genomic_DNA"/>
</dbReference>
<accession>A0A6L3YN59</accession>
<dbReference type="GO" id="GO:0005524">
    <property type="term" value="F:ATP binding"/>
    <property type="evidence" value="ECO:0007669"/>
    <property type="project" value="UniProtKB-KW"/>
</dbReference>